<evidence type="ECO:0000313" key="4">
    <source>
        <dbReference type="Proteomes" id="UP000314294"/>
    </source>
</evidence>
<gene>
    <name evidence="3" type="ORF">EYF80_064281</name>
</gene>
<name>A0A4Z2E9V3_9TELE</name>
<sequence>MAFLYSACVGLLTFIKESSSCGVFEDSPDNRNFSLVKMSSAALYCSGSNTPSASQLLPVQRHDVSVFRATGFVYEEEDEDEEEEDELHWTGFKAD</sequence>
<feature type="compositionally biased region" description="Acidic residues" evidence="1">
    <location>
        <begin position="76"/>
        <end position="86"/>
    </location>
</feature>
<feature type="chain" id="PRO_5021432625" evidence="2">
    <location>
        <begin position="21"/>
        <end position="95"/>
    </location>
</feature>
<comment type="caution">
    <text evidence="3">The sequence shown here is derived from an EMBL/GenBank/DDBJ whole genome shotgun (WGS) entry which is preliminary data.</text>
</comment>
<protein>
    <submittedName>
        <fullName evidence="3">Uncharacterized protein</fullName>
    </submittedName>
</protein>
<organism evidence="3 4">
    <name type="scientific">Liparis tanakae</name>
    <name type="common">Tanaka's snailfish</name>
    <dbReference type="NCBI Taxonomy" id="230148"/>
    <lineage>
        <taxon>Eukaryota</taxon>
        <taxon>Metazoa</taxon>
        <taxon>Chordata</taxon>
        <taxon>Craniata</taxon>
        <taxon>Vertebrata</taxon>
        <taxon>Euteleostomi</taxon>
        <taxon>Actinopterygii</taxon>
        <taxon>Neopterygii</taxon>
        <taxon>Teleostei</taxon>
        <taxon>Neoteleostei</taxon>
        <taxon>Acanthomorphata</taxon>
        <taxon>Eupercaria</taxon>
        <taxon>Perciformes</taxon>
        <taxon>Cottioidei</taxon>
        <taxon>Cottales</taxon>
        <taxon>Liparidae</taxon>
        <taxon>Liparis</taxon>
    </lineage>
</organism>
<dbReference type="Proteomes" id="UP000314294">
    <property type="component" value="Unassembled WGS sequence"/>
</dbReference>
<dbReference type="EMBL" id="SRLO01012145">
    <property type="protein sequence ID" value="TNN25588.1"/>
    <property type="molecule type" value="Genomic_DNA"/>
</dbReference>
<feature type="signal peptide" evidence="2">
    <location>
        <begin position="1"/>
        <end position="20"/>
    </location>
</feature>
<proteinExistence type="predicted"/>
<dbReference type="AlphaFoldDB" id="A0A4Z2E9V3"/>
<evidence type="ECO:0000256" key="2">
    <source>
        <dbReference type="SAM" id="SignalP"/>
    </source>
</evidence>
<feature type="region of interest" description="Disordered" evidence="1">
    <location>
        <begin position="76"/>
        <end position="95"/>
    </location>
</feature>
<keyword evidence="2" id="KW-0732">Signal</keyword>
<keyword evidence="4" id="KW-1185">Reference proteome</keyword>
<evidence type="ECO:0000313" key="3">
    <source>
        <dbReference type="EMBL" id="TNN25588.1"/>
    </source>
</evidence>
<evidence type="ECO:0000256" key="1">
    <source>
        <dbReference type="SAM" id="MobiDB-lite"/>
    </source>
</evidence>
<accession>A0A4Z2E9V3</accession>
<reference evidence="3 4" key="1">
    <citation type="submission" date="2019-03" db="EMBL/GenBank/DDBJ databases">
        <title>First draft genome of Liparis tanakae, snailfish: a comprehensive survey of snailfish specific genes.</title>
        <authorList>
            <person name="Kim W."/>
            <person name="Song I."/>
            <person name="Jeong J.-H."/>
            <person name="Kim D."/>
            <person name="Kim S."/>
            <person name="Ryu S."/>
            <person name="Song J.Y."/>
            <person name="Lee S.K."/>
        </authorList>
    </citation>
    <scope>NUCLEOTIDE SEQUENCE [LARGE SCALE GENOMIC DNA]</scope>
    <source>
        <tissue evidence="3">Muscle</tissue>
    </source>
</reference>